<name>A0A964BWF1_9CYAN</name>
<dbReference type="EMBL" id="JADWDC010000095">
    <property type="protein sequence ID" value="MCC0179587.1"/>
    <property type="molecule type" value="Genomic_DNA"/>
</dbReference>
<comment type="caution">
    <text evidence="2">The sequence shown here is derived from an EMBL/GenBank/DDBJ whole genome shotgun (WGS) entry which is preliminary data.</text>
</comment>
<feature type="domain" description="Glycosyl transferase family 1" evidence="1">
    <location>
        <begin position="290"/>
        <end position="370"/>
    </location>
</feature>
<protein>
    <submittedName>
        <fullName evidence="2">Glycosyltransferase</fullName>
    </submittedName>
</protein>
<accession>A0A964BWF1</accession>
<dbReference type="Proteomes" id="UP000729733">
    <property type="component" value="Unassembled WGS sequence"/>
</dbReference>
<evidence type="ECO:0000259" key="1">
    <source>
        <dbReference type="Pfam" id="PF00534"/>
    </source>
</evidence>
<dbReference type="SUPFAM" id="SSF53756">
    <property type="entry name" value="UDP-Glycosyltransferase/glycogen phosphorylase"/>
    <property type="match status" value="1"/>
</dbReference>
<organism evidence="2 3">
    <name type="scientific">Waterburya agarophytonicola KI4</name>
    <dbReference type="NCBI Taxonomy" id="2874699"/>
    <lineage>
        <taxon>Bacteria</taxon>
        <taxon>Bacillati</taxon>
        <taxon>Cyanobacteriota</taxon>
        <taxon>Cyanophyceae</taxon>
        <taxon>Pleurocapsales</taxon>
        <taxon>Hyellaceae</taxon>
        <taxon>Waterburya</taxon>
        <taxon>Waterburya agarophytonicola</taxon>
    </lineage>
</organism>
<reference evidence="2" key="1">
    <citation type="journal article" date="2021" name="Antonie Van Leeuwenhoek">
        <title>Draft genome and description of Waterburya agarophytonicola gen. nov. sp. nov. (Pleurocapsales, Cyanobacteria): a seaweed symbiont.</title>
        <authorList>
            <person name="Bonthond G."/>
            <person name="Shalygin S."/>
            <person name="Bayer T."/>
            <person name="Weinberger F."/>
        </authorList>
    </citation>
    <scope>NUCLEOTIDE SEQUENCE</scope>
    <source>
        <strain evidence="2">KI4</strain>
    </source>
</reference>
<sequence length="415" mass="47764">MSKNILIVEESLRDLKAHWFEYIKTISTAAESDDWQVDVACHLNVADEIKNKLNVFPIFSHAYYLDSNQKQLPGWRYYGFLLHSVRCLKVLFPFLKQQSCYDEIFVPTVLVHHLIAWWAISTFHPHSPKHITLFFVTNPGVWDRETKQVIFPKSSRLQGLLLQGFKKLIEQGKVTFAVETKGAKREFEELTGLPFQLLPHPVPEFDFTPTLCKPIKFACYGFARYEKGSDLLKYAIARLLCQHTDFDAKFSIQWVESFTLPDGSLCQLDKDFCNLPQLEIIDRPLISPDYQSLLQATGCMVLPYRNSSYYARVSRVAIEAVCLGIPVIYTKGGWLEDTLVEFGAGIGIEDENSDELIEAIILMLTNFNDYRQQAIFKQAEAKQYFSGQNFCQMLLKESHSKDQYFQVSQIRSSSV</sequence>
<dbReference type="AlphaFoldDB" id="A0A964BWF1"/>
<proteinExistence type="predicted"/>
<gene>
    <name evidence="2" type="ORF">I4641_21765</name>
</gene>
<keyword evidence="3" id="KW-1185">Reference proteome</keyword>
<dbReference type="InterPro" id="IPR001296">
    <property type="entry name" value="Glyco_trans_1"/>
</dbReference>
<dbReference type="RefSeq" id="WP_229642687.1">
    <property type="nucleotide sequence ID" value="NZ_JADWDC010000095.1"/>
</dbReference>
<evidence type="ECO:0000313" key="3">
    <source>
        <dbReference type="Proteomes" id="UP000729733"/>
    </source>
</evidence>
<dbReference type="Pfam" id="PF00534">
    <property type="entry name" value="Glycos_transf_1"/>
    <property type="match status" value="1"/>
</dbReference>
<evidence type="ECO:0000313" key="2">
    <source>
        <dbReference type="EMBL" id="MCC0179587.1"/>
    </source>
</evidence>
<dbReference type="GO" id="GO:0016757">
    <property type="term" value="F:glycosyltransferase activity"/>
    <property type="evidence" value="ECO:0007669"/>
    <property type="project" value="InterPro"/>
</dbReference>
<dbReference type="Gene3D" id="3.40.50.2000">
    <property type="entry name" value="Glycogen Phosphorylase B"/>
    <property type="match status" value="1"/>
</dbReference>